<dbReference type="CDD" id="cd07041">
    <property type="entry name" value="STAS_RsbR_RsbS_like"/>
    <property type="match status" value="1"/>
</dbReference>
<accession>A0ABS7TWC1</accession>
<dbReference type="InterPro" id="IPR051932">
    <property type="entry name" value="Bact_StressResp_Reg"/>
</dbReference>
<evidence type="ECO:0000259" key="1">
    <source>
        <dbReference type="PROSITE" id="PS50801"/>
    </source>
</evidence>
<reference evidence="2" key="1">
    <citation type="submission" date="2021-08" db="EMBL/GenBank/DDBJ databases">
        <authorList>
            <person name="Stevens D.C."/>
        </authorList>
    </citation>
    <scope>NUCLEOTIDE SEQUENCE</scope>
    <source>
        <strain evidence="2">DSM 53165</strain>
    </source>
</reference>
<dbReference type="Gene3D" id="3.30.750.24">
    <property type="entry name" value="STAS domain"/>
    <property type="match status" value="1"/>
</dbReference>
<feature type="domain" description="STAS" evidence="1">
    <location>
        <begin position="234"/>
        <end position="345"/>
    </location>
</feature>
<dbReference type="Proteomes" id="UP001139031">
    <property type="component" value="Unassembled WGS sequence"/>
</dbReference>
<protein>
    <submittedName>
        <fullName evidence="2">STAS domain-containing protein</fullName>
    </submittedName>
</protein>
<dbReference type="InterPro" id="IPR036513">
    <property type="entry name" value="STAS_dom_sf"/>
</dbReference>
<evidence type="ECO:0000313" key="2">
    <source>
        <dbReference type="EMBL" id="MBZ5712503.1"/>
    </source>
</evidence>
<proteinExistence type="predicted"/>
<sequence length="359" mass="38868">MVDNPRINIGFDIEWDLRRGLNLWAGVPTLSMWISTSVAGLMSGLCTMVGVERFNLCLQLGGQQSVDGDWGVVSSAPTFEEGLKRMESIAWPAGWGRWELLRLDRAGQEAYYRVTNGWEALYQRALGVNWGCAMVAGKLAGLTARLFETPCWAEQTSFAATGADYDEFVVRPTDTPLEARMQQLLAAGQATSADLAVALQRVKTEVEERARSEQQLREKLLLIQEQEQALRTLSAPILQVWSGVLAVPVMGSLDESSAAALMDRLLHAIEGSATQHVILDLTAVDLVDTTTAEQLLRIVRAVGLLGAKVVVTGIRPAVSQTLVSLGVDLGRLTTLRNLEEGLRACLGASAGPNVAARRG</sequence>
<comment type="caution">
    <text evidence="2">The sequence shown here is derived from an EMBL/GenBank/DDBJ whole genome shotgun (WGS) entry which is preliminary data.</text>
</comment>
<dbReference type="PANTHER" id="PTHR33745">
    <property type="entry name" value="RSBT ANTAGONIST PROTEIN RSBS-RELATED"/>
    <property type="match status" value="1"/>
</dbReference>
<dbReference type="Pfam" id="PF01740">
    <property type="entry name" value="STAS"/>
    <property type="match status" value="1"/>
</dbReference>
<evidence type="ECO:0000313" key="3">
    <source>
        <dbReference type="Proteomes" id="UP001139031"/>
    </source>
</evidence>
<dbReference type="EMBL" id="JAIRAU010000031">
    <property type="protein sequence ID" value="MBZ5712503.1"/>
    <property type="molecule type" value="Genomic_DNA"/>
</dbReference>
<dbReference type="SUPFAM" id="SSF52091">
    <property type="entry name" value="SpoIIaa-like"/>
    <property type="match status" value="1"/>
</dbReference>
<dbReference type="InterPro" id="IPR024096">
    <property type="entry name" value="NO_sig/Golgi_transp_ligand-bd"/>
</dbReference>
<gene>
    <name evidence="2" type="ORF">K7C98_24945</name>
</gene>
<organism evidence="2 3">
    <name type="scientific">Nannocystis pusilla</name>
    <dbReference type="NCBI Taxonomy" id="889268"/>
    <lineage>
        <taxon>Bacteria</taxon>
        <taxon>Pseudomonadati</taxon>
        <taxon>Myxococcota</taxon>
        <taxon>Polyangia</taxon>
        <taxon>Nannocystales</taxon>
        <taxon>Nannocystaceae</taxon>
        <taxon>Nannocystis</taxon>
    </lineage>
</organism>
<name>A0ABS7TWC1_9BACT</name>
<dbReference type="PROSITE" id="PS50801">
    <property type="entry name" value="STAS"/>
    <property type="match status" value="1"/>
</dbReference>
<keyword evidence="3" id="KW-1185">Reference proteome</keyword>
<dbReference type="RefSeq" id="WP_224194259.1">
    <property type="nucleotide sequence ID" value="NZ_JAIRAU010000031.1"/>
</dbReference>
<dbReference type="InterPro" id="IPR002645">
    <property type="entry name" value="STAS_dom"/>
</dbReference>
<dbReference type="SUPFAM" id="SSF111126">
    <property type="entry name" value="Ligand-binding domain in the NO signalling and Golgi transport"/>
    <property type="match status" value="1"/>
</dbReference>